<dbReference type="PROSITE" id="PS50600">
    <property type="entry name" value="ULP_PROTEASE"/>
    <property type="match status" value="1"/>
</dbReference>
<evidence type="ECO:0000256" key="3">
    <source>
        <dbReference type="ARBA" id="ARBA00022801"/>
    </source>
</evidence>
<dbReference type="InterPro" id="IPR038765">
    <property type="entry name" value="Papain-like_cys_pep_sf"/>
</dbReference>
<evidence type="ECO:0000259" key="4">
    <source>
        <dbReference type="PROSITE" id="PS50600"/>
    </source>
</evidence>
<feature type="domain" description="Ubiquitin-like protease family profile" evidence="4">
    <location>
        <begin position="1"/>
        <end position="191"/>
    </location>
</feature>
<dbReference type="AlphaFoldDB" id="A0A9Q1JW41"/>
<keyword evidence="2" id="KW-0645">Protease</keyword>
<sequence length="230" mass="25622">MGNVLTLNVCRNFDLIHAREKHVNAKYLKGLINVVPARGVWDRPGKFCIDVLQLIRGATVIAPSNVFAIHIPTAGSSEEVAADLGESFKKGLTSDVCNVFMPLFECVDEHWMLLVPNLRRQQFLVYDSLLTKRALARTDLLNSGKEAVAAALSVATDYADARTWQTDHPLCPQQGNGHDCGVFVMVFMGLISMSSKPLLFNQRYVHHIWDKLLVSLLQGKIAHFPNALQR</sequence>
<dbReference type="EMBL" id="JAKOGI010000647">
    <property type="protein sequence ID" value="KAJ8431991.1"/>
    <property type="molecule type" value="Genomic_DNA"/>
</dbReference>
<dbReference type="SUPFAM" id="SSF54001">
    <property type="entry name" value="Cysteine proteinases"/>
    <property type="match status" value="1"/>
</dbReference>
<name>A0A9Q1JW41_9CARY</name>
<dbReference type="Gene3D" id="3.40.395.10">
    <property type="entry name" value="Adenoviral Proteinase, Chain A"/>
    <property type="match status" value="1"/>
</dbReference>
<organism evidence="5 6">
    <name type="scientific">Carnegiea gigantea</name>
    <dbReference type="NCBI Taxonomy" id="171969"/>
    <lineage>
        <taxon>Eukaryota</taxon>
        <taxon>Viridiplantae</taxon>
        <taxon>Streptophyta</taxon>
        <taxon>Embryophyta</taxon>
        <taxon>Tracheophyta</taxon>
        <taxon>Spermatophyta</taxon>
        <taxon>Magnoliopsida</taxon>
        <taxon>eudicotyledons</taxon>
        <taxon>Gunneridae</taxon>
        <taxon>Pentapetalae</taxon>
        <taxon>Caryophyllales</taxon>
        <taxon>Cactineae</taxon>
        <taxon>Cactaceae</taxon>
        <taxon>Cactoideae</taxon>
        <taxon>Echinocereeae</taxon>
        <taxon>Carnegiea</taxon>
    </lineage>
</organism>
<reference evidence="5" key="1">
    <citation type="submission" date="2022-04" db="EMBL/GenBank/DDBJ databases">
        <title>Carnegiea gigantea Genome sequencing and assembly v2.</title>
        <authorList>
            <person name="Copetti D."/>
            <person name="Sanderson M.J."/>
            <person name="Burquez A."/>
            <person name="Wojciechowski M.F."/>
        </authorList>
    </citation>
    <scope>NUCLEOTIDE SEQUENCE</scope>
    <source>
        <strain evidence="5">SGP5-SGP5p</strain>
        <tissue evidence="5">Aerial part</tissue>
    </source>
</reference>
<evidence type="ECO:0000256" key="1">
    <source>
        <dbReference type="ARBA" id="ARBA00005234"/>
    </source>
</evidence>
<protein>
    <recommendedName>
        <fullName evidence="4">Ubiquitin-like protease family profile domain-containing protein</fullName>
    </recommendedName>
</protein>
<evidence type="ECO:0000256" key="2">
    <source>
        <dbReference type="ARBA" id="ARBA00022670"/>
    </source>
</evidence>
<proteinExistence type="inferred from homology"/>
<evidence type="ECO:0000313" key="5">
    <source>
        <dbReference type="EMBL" id="KAJ8431991.1"/>
    </source>
</evidence>
<dbReference type="InterPro" id="IPR003653">
    <property type="entry name" value="Peptidase_C48_C"/>
</dbReference>
<dbReference type="GO" id="GO:0008234">
    <property type="term" value="F:cysteine-type peptidase activity"/>
    <property type="evidence" value="ECO:0007669"/>
    <property type="project" value="InterPro"/>
</dbReference>
<comment type="similarity">
    <text evidence="1">Belongs to the peptidase C48 family.</text>
</comment>
<keyword evidence="3" id="KW-0378">Hydrolase</keyword>
<dbReference type="Pfam" id="PF02902">
    <property type="entry name" value="Peptidase_C48"/>
    <property type="match status" value="1"/>
</dbReference>
<keyword evidence="6" id="KW-1185">Reference proteome</keyword>
<dbReference type="Proteomes" id="UP001153076">
    <property type="component" value="Unassembled WGS sequence"/>
</dbReference>
<accession>A0A9Q1JW41</accession>
<dbReference type="GO" id="GO:0006508">
    <property type="term" value="P:proteolysis"/>
    <property type="evidence" value="ECO:0007669"/>
    <property type="project" value="UniProtKB-KW"/>
</dbReference>
<comment type="caution">
    <text evidence="5">The sequence shown here is derived from an EMBL/GenBank/DDBJ whole genome shotgun (WGS) entry which is preliminary data.</text>
</comment>
<evidence type="ECO:0000313" key="6">
    <source>
        <dbReference type="Proteomes" id="UP001153076"/>
    </source>
</evidence>
<dbReference type="OrthoDB" id="696486at2759"/>
<gene>
    <name evidence="5" type="ORF">Cgig2_005920</name>
</gene>